<accession>X1NB09</accession>
<dbReference type="EMBL" id="BARV01009412">
    <property type="protein sequence ID" value="GAI15839.1"/>
    <property type="molecule type" value="Genomic_DNA"/>
</dbReference>
<organism evidence="1">
    <name type="scientific">marine sediment metagenome</name>
    <dbReference type="NCBI Taxonomy" id="412755"/>
    <lineage>
        <taxon>unclassified sequences</taxon>
        <taxon>metagenomes</taxon>
        <taxon>ecological metagenomes</taxon>
    </lineage>
</organism>
<feature type="non-terminal residue" evidence="1">
    <location>
        <position position="76"/>
    </location>
</feature>
<protein>
    <submittedName>
        <fullName evidence="1">Uncharacterized protein</fullName>
    </submittedName>
</protein>
<reference evidence="1" key="1">
    <citation type="journal article" date="2014" name="Front. Microbiol.">
        <title>High frequency of phylogenetically diverse reductive dehalogenase-homologous genes in deep subseafloor sedimentary metagenomes.</title>
        <authorList>
            <person name="Kawai M."/>
            <person name="Futagami T."/>
            <person name="Toyoda A."/>
            <person name="Takaki Y."/>
            <person name="Nishi S."/>
            <person name="Hori S."/>
            <person name="Arai W."/>
            <person name="Tsubouchi T."/>
            <person name="Morono Y."/>
            <person name="Uchiyama I."/>
            <person name="Ito T."/>
            <person name="Fujiyama A."/>
            <person name="Inagaki F."/>
            <person name="Takami H."/>
        </authorList>
    </citation>
    <scope>NUCLEOTIDE SEQUENCE</scope>
    <source>
        <strain evidence="1">Expedition CK06-06</strain>
    </source>
</reference>
<comment type="caution">
    <text evidence="1">The sequence shown here is derived from an EMBL/GenBank/DDBJ whole genome shotgun (WGS) entry which is preliminary data.</text>
</comment>
<evidence type="ECO:0000313" key="1">
    <source>
        <dbReference type="EMBL" id="GAI15839.1"/>
    </source>
</evidence>
<proteinExistence type="predicted"/>
<name>X1NB09_9ZZZZ</name>
<gene>
    <name evidence="1" type="ORF">S06H3_18571</name>
</gene>
<dbReference type="AlphaFoldDB" id="X1NB09"/>
<sequence>MSLKDRIEYLESDIKAKPIRIAAYSDFPFAIFRYLPDKEWVLRKEIRLLKTRVEQEKKNVHLWSMADLVWESLSKS</sequence>